<dbReference type="Proteomes" id="UP000659344">
    <property type="component" value="Unassembled WGS sequence"/>
</dbReference>
<sequence length="65" mass="7494">MSEYNKDDILVTQDMIKVMFEATQRQRLSTFTQLNKSAKKGGIVFVGDSITEGFPIHEMLQQQRN</sequence>
<accession>A0ABQ1YQP8</accession>
<organism evidence="1 2">
    <name type="scientific">Paenibacillus segetis</name>
    <dbReference type="NCBI Taxonomy" id="1325360"/>
    <lineage>
        <taxon>Bacteria</taxon>
        <taxon>Bacillati</taxon>
        <taxon>Bacillota</taxon>
        <taxon>Bacilli</taxon>
        <taxon>Bacillales</taxon>
        <taxon>Paenibacillaceae</taxon>
        <taxon>Paenibacillus</taxon>
    </lineage>
</organism>
<reference evidence="2" key="1">
    <citation type="journal article" date="2019" name="Int. J. Syst. Evol. Microbiol.">
        <title>The Global Catalogue of Microorganisms (GCM) 10K type strain sequencing project: providing services to taxonomists for standard genome sequencing and annotation.</title>
        <authorList>
            <consortium name="The Broad Institute Genomics Platform"/>
            <consortium name="The Broad Institute Genome Sequencing Center for Infectious Disease"/>
            <person name="Wu L."/>
            <person name="Ma J."/>
        </authorList>
    </citation>
    <scope>NUCLEOTIDE SEQUENCE [LARGE SCALE GENOMIC DNA]</scope>
    <source>
        <strain evidence="2">CGMCC 1.12769</strain>
    </source>
</reference>
<evidence type="ECO:0000313" key="2">
    <source>
        <dbReference type="Proteomes" id="UP000659344"/>
    </source>
</evidence>
<name>A0ABQ1YQP8_9BACL</name>
<keyword evidence="2" id="KW-1185">Reference proteome</keyword>
<dbReference type="Gene3D" id="3.40.50.1110">
    <property type="entry name" value="SGNH hydrolase"/>
    <property type="match status" value="1"/>
</dbReference>
<evidence type="ECO:0000313" key="1">
    <source>
        <dbReference type="EMBL" id="GGH35125.1"/>
    </source>
</evidence>
<dbReference type="EMBL" id="BMFT01000003">
    <property type="protein sequence ID" value="GGH35125.1"/>
    <property type="molecule type" value="Genomic_DNA"/>
</dbReference>
<protein>
    <submittedName>
        <fullName evidence="1">Uncharacterized protein</fullName>
    </submittedName>
</protein>
<gene>
    <name evidence="1" type="ORF">GCM10008013_41250</name>
</gene>
<dbReference type="RefSeq" id="WP_188541752.1">
    <property type="nucleotide sequence ID" value="NZ_BMFT01000003.1"/>
</dbReference>
<proteinExistence type="predicted"/>
<dbReference type="InterPro" id="IPR036514">
    <property type="entry name" value="SGNH_hydro_sf"/>
</dbReference>
<comment type="caution">
    <text evidence="1">The sequence shown here is derived from an EMBL/GenBank/DDBJ whole genome shotgun (WGS) entry which is preliminary data.</text>
</comment>